<evidence type="ECO:0000313" key="2">
    <source>
        <dbReference type="Proteomes" id="UP001218218"/>
    </source>
</evidence>
<comment type="caution">
    <text evidence="1">The sequence shown here is derived from an EMBL/GenBank/DDBJ whole genome shotgun (WGS) entry which is preliminary data.</text>
</comment>
<dbReference type="EMBL" id="JARIHO010000008">
    <property type="protein sequence ID" value="KAJ7356793.1"/>
    <property type="molecule type" value="Genomic_DNA"/>
</dbReference>
<reference evidence="1" key="1">
    <citation type="submission" date="2023-03" db="EMBL/GenBank/DDBJ databases">
        <title>Massive genome expansion in bonnet fungi (Mycena s.s.) driven by repeated elements and novel gene families across ecological guilds.</title>
        <authorList>
            <consortium name="Lawrence Berkeley National Laboratory"/>
            <person name="Harder C.B."/>
            <person name="Miyauchi S."/>
            <person name="Viragh M."/>
            <person name="Kuo A."/>
            <person name="Thoen E."/>
            <person name="Andreopoulos B."/>
            <person name="Lu D."/>
            <person name="Skrede I."/>
            <person name="Drula E."/>
            <person name="Henrissat B."/>
            <person name="Morin E."/>
            <person name="Kohler A."/>
            <person name="Barry K."/>
            <person name="LaButti K."/>
            <person name="Morin E."/>
            <person name="Salamov A."/>
            <person name="Lipzen A."/>
            <person name="Mereny Z."/>
            <person name="Hegedus B."/>
            <person name="Baldrian P."/>
            <person name="Stursova M."/>
            <person name="Weitz H."/>
            <person name="Taylor A."/>
            <person name="Grigoriev I.V."/>
            <person name="Nagy L.G."/>
            <person name="Martin F."/>
            <person name="Kauserud H."/>
        </authorList>
    </citation>
    <scope>NUCLEOTIDE SEQUENCE</scope>
    <source>
        <strain evidence="1">CBHHK002</strain>
    </source>
</reference>
<proteinExistence type="predicted"/>
<keyword evidence="2" id="KW-1185">Reference proteome</keyword>
<gene>
    <name evidence="1" type="ORF">DFH08DRAFT_465413</name>
</gene>
<name>A0AAD7EZS7_9AGAR</name>
<sequence length="167" mass="18898">MLCWHFQFRKSTFRMMLHVKSCERGFILKFFPRPDLFPVLSPSMYHPSTRSPSSDFTDQSGGGIGHQGAFFPHAHNFVLNGGHFQSFTNINQPTTNATDFENFRRIAMGDIVLQECRAVIKPPTGYGRSSVRRVYSACVEDRTSSMTVSIYEGDDAEKVRCLACCLI</sequence>
<dbReference type="Proteomes" id="UP001218218">
    <property type="component" value="Unassembled WGS sequence"/>
</dbReference>
<evidence type="ECO:0000313" key="1">
    <source>
        <dbReference type="EMBL" id="KAJ7356793.1"/>
    </source>
</evidence>
<organism evidence="1 2">
    <name type="scientific">Mycena albidolilacea</name>
    <dbReference type="NCBI Taxonomy" id="1033008"/>
    <lineage>
        <taxon>Eukaryota</taxon>
        <taxon>Fungi</taxon>
        <taxon>Dikarya</taxon>
        <taxon>Basidiomycota</taxon>
        <taxon>Agaricomycotina</taxon>
        <taxon>Agaricomycetes</taxon>
        <taxon>Agaricomycetidae</taxon>
        <taxon>Agaricales</taxon>
        <taxon>Marasmiineae</taxon>
        <taxon>Mycenaceae</taxon>
        <taxon>Mycena</taxon>
    </lineage>
</organism>
<dbReference type="AlphaFoldDB" id="A0AAD7EZS7"/>
<protein>
    <submittedName>
        <fullName evidence="1">Uncharacterized protein</fullName>
    </submittedName>
</protein>
<accession>A0AAD7EZS7</accession>